<feature type="region of interest" description="Disordered" evidence="1">
    <location>
        <begin position="320"/>
        <end position="345"/>
    </location>
</feature>
<dbReference type="PANTHER" id="PTHR37317">
    <property type="entry name" value="BLR8090 PROTEIN"/>
    <property type="match status" value="1"/>
</dbReference>
<feature type="domain" description="Treble clef zinc finger" evidence="2">
    <location>
        <begin position="406"/>
        <end position="462"/>
    </location>
</feature>
<evidence type="ECO:0000313" key="3">
    <source>
        <dbReference type="EMBL" id="QIS02590.1"/>
    </source>
</evidence>
<dbReference type="EMBL" id="CP046171">
    <property type="protein sequence ID" value="QIS02590.1"/>
    <property type="molecule type" value="Genomic_DNA"/>
</dbReference>
<evidence type="ECO:0000259" key="2">
    <source>
        <dbReference type="Pfam" id="PF14311"/>
    </source>
</evidence>
<organism evidence="3 4">
    <name type="scientific">Nocardia brasiliensis</name>
    <dbReference type="NCBI Taxonomy" id="37326"/>
    <lineage>
        <taxon>Bacteria</taxon>
        <taxon>Bacillati</taxon>
        <taxon>Actinomycetota</taxon>
        <taxon>Actinomycetes</taxon>
        <taxon>Mycobacteriales</taxon>
        <taxon>Nocardiaceae</taxon>
        <taxon>Nocardia</taxon>
    </lineage>
</organism>
<evidence type="ECO:0000256" key="1">
    <source>
        <dbReference type="SAM" id="MobiDB-lite"/>
    </source>
</evidence>
<reference evidence="3 4" key="1">
    <citation type="journal article" date="2019" name="ACS Chem. Biol.">
        <title>Identification and Mobilization of a Cryptic Antibiotic Biosynthesis Gene Locus from a Human-Pathogenic Nocardia Isolate.</title>
        <authorList>
            <person name="Herisse M."/>
            <person name="Ishida K."/>
            <person name="Porter J.L."/>
            <person name="Howden B."/>
            <person name="Hertweck C."/>
            <person name="Stinear T.P."/>
            <person name="Pidot S.J."/>
        </authorList>
    </citation>
    <scope>NUCLEOTIDE SEQUENCE [LARGE SCALE GENOMIC DNA]</scope>
    <source>
        <strain evidence="3 4">AUSMDU00024985</strain>
    </source>
</reference>
<feature type="domain" description="Treble clef zinc finger" evidence="2">
    <location>
        <begin position="339"/>
        <end position="393"/>
    </location>
</feature>
<dbReference type="Proteomes" id="UP000501705">
    <property type="component" value="Chromosome"/>
</dbReference>
<dbReference type="Gene3D" id="3.40.960.10">
    <property type="entry name" value="VSR Endonuclease"/>
    <property type="match status" value="1"/>
</dbReference>
<sequence>MNTCAVDECHNEAAFKSRTRPAWCDQHITAILLQGGLTPLEPFTKRDAYRLTRCTTCGCEAHYKFDYVLGKNAINEPVCRACYWRQWAAGVRQRSNRAVVPVDLEAVRQHAELNGLEYLGPLTNPSLEDDPHRTRCKSCGKIRAERTGDMGWGCSSCHRNPKRQTPVSGADPSAQNLLRSSDNKAVSWWDHDANPESLWQTAKLRSPKEARWRCPVCGTRFTAVIRDMTDHTWQRSCPSCKAEWEREYALRQAELSTKTVADIPQLAAQWIDPTPADQVPVLEFGLFKFRCPQGHQPRSRPERWLEEGCPSCRGNATRKANAAASTADPTISRLSPEISSQWHPTRNGRWQLAEVSPESRRLAWWKDPACGHEWEATPRERDKYARLRCPECGTVLDSLAFHYPELAAQWAPENSVTPWHVRPTGTVLGEQPVWVCPNNSEHRWQSSPASRIAGSTCPECQQSGKSMIELAHLTEAQRIFGNAASGKRISSDTFTRRGAWTVDILVDLPAGPQLAIEYDGAYWHADKAELDADKSRDLLATGLTVVRLREAPLPTLGINDPSYHEITVYSLAPDPTAVIKKVKSIVCR</sequence>
<accession>A0A6G9XP15</accession>
<dbReference type="Pfam" id="PF14311">
    <property type="entry name" value="DUF4379"/>
    <property type="match status" value="2"/>
</dbReference>
<proteinExistence type="predicted"/>
<protein>
    <submittedName>
        <fullName evidence="3">Lysine biosynthesis protein LysW</fullName>
    </submittedName>
</protein>
<evidence type="ECO:0000313" key="4">
    <source>
        <dbReference type="Proteomes" id="UP000501705"/>
    </source>
</evidence>
<gene>
    <name evidence="3" type="ORF">F5X71_09900</name>
</gene>
<feature type="compositionally biased region" description="Polar residues" evidence="1">
    <location>
        <begin position="328"/>
        <end position="344"/>
    </location>
</feature>
<name>A0A6G9XP15_NOCBR</name>
<dbReference type="PANTHER" id="PTHR37317:SF1">
    <property type="entry name" value="ZINC-RIBBON DOMAIN-CONTAINING PROTEIN-RELATED"/>
    <property type="match status" value="1"/>
</dbReference>
<dbReference type="AlphaFoldDB" id="A0A6G9XP15"/>
<dbReference type="InterPro" id="IPR025487">
    <property type="entry name" value="DUF4379"/>
</dbReference>